<feature type="coiled-coil region" evidence="3">
    <location>
        <begin position="248"/>
        <end position="282"/>
    </location>
</feature>
<keyword evidence="3" id="KW-0175">Coiled coil</keyword>
<feature type="chain" id="PRO_5039756444" evidence="2">
    <location>
        <begin position="32"/>
        <end position="666"/>
    </location>
</feature>
<dbReference type="AlphaFoldDB" id="A0A1D9GAQ2"/>
<dbReference type="InterPro" id="IPR051465">
    <property type="entry name" value="Cell_Envelope_Struct_Comp"/>
</dbReference>
<dbReference type="InterPro" id="IPR047684">
    <property type="entry name" value="Por_som-like"/>
</dbReference>
<dbReference type="SUPFAM" id="SSF51126">
    <property type="entry name" value="Pectin lyase-like"/>
    <property type="match status" value="1"/>
</dbReference>
<comment type="similarity">
    <text evidence="1 2">Belongs to the OprB family.</text>
</comment>
<dbReference type="InterPro" id="IPR011050">
    <property type="entry name" value="Pectin_lyase_fold/virulence"/>
</dbReference>
<dbReference type="GO" id="GO:0016020">
    <property type="term" value="C:membrane"/>
    <property type="evidence" value="ECO:0007669"/>
    <property type="project" value="InterPro"/>
</dbReference>
<evidence type="ECO:0000256" key="2">
    <source>
        <dbReference type="RuleBase" id="RU363072"/>
    </source>
</evidence>
<protein>
    <submittedName>
        <fullName evidence="5">Iron uptake porin</fullName>
    </submittedName>
</protein>
<keyword evidence="2" id="KW-0732">Signal</keyword>
<organism evidence="5">
    <name type="scientific">Moorena producens (strain JHB)</name>
    <dbReference type="NCBI Taxonomy" id="1454205"/>
    <lineage>
        <taxon>Bacteria</taxon>
        <taxon>Bacillati</taxon>
        <taxon>Cyanobacteriota</taxon>
        <taxon>Cyanophyceae</taxon>
        <taxon>Coleofasciculales</taxon>
        <taxon>Coleofasciculaceae</taxon>
        <taxon>Moorena</taxon>
    </lineage>
</organism>
<gene>
    <name evidence="5" type="ORF">BJP36_17210</name>
</gene>
<dbReference type="InterPro" id="IPR038673">
    <property type="entry name" value="OprB_sf"/>
</dbReference>
<evidence type="ECO:0000256" key="1">
    <source>
        <dbReference type="ARBA" id="ARBA00008769"/>
    </source>
</evidence>
<dbReference type="PANTHER" id="PTHR43308:SF1">
    <property type="entry name" value="OUTER MEMBRANE PROTEIN ALPHA"/>
    <property type="match status" value="1"/>
</dbReference>
<dbReference type="Proteomes" id="UP000176944">
    <property type="component" value="Chromosome"/>
</dbReference>
<dbReference type="PANTHER" id="PTHR43308">
    <property type="entry name" value="OUTER MEMBRANE PROTEIN ALPHA-RELATED"/>
    <property type="match status" value="1"/>
</dbReference>
<dbReference type="InterPro" id="IPR007049">
    <property type="entry name" value="Carb-sel_porin_OprB"/>
</dbReference>
<reference evidence="5" key="2">
    <citation type="submission" date="2022-10" db="EMBL/GenBank/DDBJ databases">
        <authorList>
            <person name="Ngo T.-E."/>
        </authorList>
    </citation>
    <scope>NUCLEOTIDE SEQUENCE</scope>
    <source>
        <strain evidence="5">JHB</strain>
    </source>
</reference>
<evidence type="ECO:0000313" key="5">
    <source>
        <dbReference type="EMBL" id="AOY84728.2"/>
    </source>
</evidence>
<evidence type="ECO:0000259" key="4">
    <source>
        <dbReference type="PROSITE" id="PS51272"/>
    </source>
</evidence>
<dbReference type="GO" id="GO:0015288">
    <property type="term" value="F:porin activity"/>
    <property type="evidence" value="ECO:0007669"/>
    <property type="project" value="InterPro"/>
</dbReference>
<name>A0A1D9GAQ2_MOOP1</name>
<dbReference type="Pfam" id="PF04966">
    <property type="entry name" value="OprB"/>
    <property type="match status" value="1"/>
</dbReference>
<feature type="domain" description="SLH" evidence="4">
    <location>
        <begin position="174"/>
        <end position="238"/>
    </location>
</feature>
<dbReference type="InterPro" id="IPR001119">
    <property type="entry name" value="SLH_dom"/>
</dbReference>
<accession>A0A1D9GAQ2</accession>
<dbReference type="Gene3D" id="2.40.160.180">
    <property type="entry name" value="Carbohydrate-selective porin OprB"/>
    <property type="match status" value="1"/>
</dbReference>
<reference evidence="5" key="1">
    <citation type="journal article" date="2017" name="Proc. Natl. Acad. Sci. U.S.A.">
        <title>Comparative genomics uncovers the prolific and distinctive metabolic potential of the cyanobacterial genus Moorea.</title>
        <authorList>
            <person name="Leao T."/>
            <person name="Castelao G."/>
            <person name="Korobeynikov A."/>
            <person name="Monroe E.A."/>
            <person name="Podell S."/>
            <person name="Glukhov E."/>
            <person name="Allen E.E."/>
            <person name="Gerwick W.H."/>
            <person name="Gerwick L."/>
        </authorList>
    </citation>
    <scope>NUCLEOTIDE SEQUENCE</scope>
    <source>
        <strain evidence="5">JHB</strain>
    </source>
</reference>
<evidence type="ECO:0000256" key="3">
    <source>
        <dbReference type="SAM" id="Coils"/>
    </source>
</evidence>
<dbReference type="PROSITE" id="PS51272">
    <property type="entry name" value="SLH"/>
    <property type="match status" value="1"/>
</dbReference>
<dbReference type="NCBIfam" id="NF033921">
    <property type="entry name" value="por_somb"/>
    <property type="match status" value="1"/>
</dbReference>
<dbReference type="GO" id="GO:0008643">
    <property type="term" value="P:carbohydrate transport"/>
    <property type="evidence" value="ECO:0007669"/>
    <property type="project" value="InterPro"/>
</dbReference>
<dbReference type="EMBL" id="CP017708">
    <property type="protein sequence ID" value="AOY84728.2"/>
    <property type="molecule type" value="Genomic_DNA"/>
</dbReference>
<proteinExistence type="inferred from homology"/>
<feature type="signal peptide" evidence="2">
    <location>
        <begin position="1"/>
        <end position="31"/>
    </location>
</feature>
<dbReference type="Pfam" id="PF00395">
    <property type="entry name" value="SLH"/>
    <property type="match status" value="1"/>
</dbReference>
<sequence>MNRSKNLWLSVLKCPTLFVGATLLISSSAVAATEEALPEETISQESAVNPSTTVEALTVEAAPDLTSLTQISDLPLVADASTGDTVDISNSTTSNSTTSNSTIRDFTTSNSTISNSTISNSTISNSTISNSASESVIPYGDGETAEDDLMGPVTGVSQLSGQTVEDDSMEQVTNVSQLRDVSPGDWAYEALRSLVERYGCIAGYPNATFRGNRALTRYEFAAGLNACLNQIERLLGGVTADFITREDLESLQRLVQEFETELATLGARVDNLEGRVAFLEDHQFSTTTKLKGEVIFALADAFGGDADDVQTVFHNRTRLNFLTSFTGKDMLQTRLQAGDAPTLITGAGGELAGTQEGRFTYDGPSGNDVIIDILRYRFPLGDKVTVQLLANRALHHYYVDTVNPFFEGRAGGSNAITRFAERNPIYRIGPFGAGAALAIKPIKDVRIDLGYISNTASNPQEGQGLFNGNFSAIAQLVYGSDFKVGFTYIRGYENNADGRPRLILGGTGTALANLNPTALGNATSLGTVDFDTARVESNSFGVETSLRLSPNIVLNGWAGYTDAELIGLGDAEIWNFAAGIAFPDLGKKGNLAGIFGGAAPTLRGLDLDDGNSNFDNDFAYQVSAFYKYKVNNNISVTPGVIWLLNPNQSSDNDDVVIGTLRTTFTF</sequence>